<dbReference type="GO" id="GO:0032259">
    <property type="term" value="P:methylation"/>
    <property type="evidence" value="ECO:0007669"/>
    <property type="project" value="UniProtKB-KW"/>
</dbReference>
<protein>
    <submittedName>
        <fullName evidence="2">Methyltransferase domain-containing protein</fullName>
    </submittedName>
</protein>
<dbReference type="InterPro" id="IPR029063">
    <property type="entry name" value="SAM-dependent_MTases_sf"/>
</dbReference>
<dbReference type="PANTHER" id="PTHR43861">
    <property type="entry name" value="TRANS-ACONITATE 2-METHYLTRANSFERASE-RELATED"/>
    <property type="match status" value="1"/>
</dbReference>
<organism evidence="2 3">
    <name type="scientific">Allosaccharopolyspora coralli</name>
    <dbReference type="NCBI Taxonomy" id="2665642"/>
    <lineage>
        <taxon>Bacteria</taxon>
        <taxon>Bacillati</taxon>
        <taxon>Actinomycetota</taxon>
        <taxon>Actinomycetes</taxon>
        <taxon>Pseudonocardiales</taxon>
        <taxon>Pseudonocardiaceae</taxon>
        <taxon>Allosaccharopolyspora</taxon>
    </lineage>
</organism>
<dbReference type="Proteomes" id="UP000371041">
    <property type="component" value="Chromosome"/>
</dbReference>
<dbReference type="Gene3D" id="3.40.50.150">
    <property type="entry name" value="Vaccinia Virus protein VP39"/>
    <property type="match status" value="1"/>
</dbReference>
<evidence type="ECO:0000313" key="3">
    <source>
        <dbReference type="Proteomes" id="UP000371041"/>
    </source>
</evidence>
<accession>A0A5Q3QCH1</accession>
<dbReference type="InterPro" id="IPR013216">
    <property type="entry name" value="Methyltransf_11"/>
</dbReference>
<sequence>MTSASSRGYALGASDAERARLIVQHDIYRGEAASLAEHIGLRPGSHAVDVGCGPLGVLDLLTELVGSSGRVVGLDSEPRMLDMARTTLAERSITGVELVCDDLLDDDLDAESFDVVHERFLITNLPYPRDVVSSMTRLAKPGGYVALEDIDCISWTCHPPHPSWGRLSAALLTAWYAAGLDAYVGRKLPGLLREAGLVDVGLDAHVNVWRPGDPYQKTLPHFVREFRERILRLSDLTEQEFDRCLHELEAHLDQPTTFTLYNTLIQAWGRKPE</sequence>
<keyword evidence="2" id="KW-0808">Transferase</keyword>
<reference evidence="3" key="1">
    <citation type="submission" date="2019-11" db="EMBL/GenBank/DDBJ databases">
        <title>The complete genome sequence of Saccharopolyspora sp. E2A.</title>
        <authorList>
            <person name="Zhang G."/>
        </authorList>
    </citation>
    <scope>NUCLEOTIDE SEQUENCE [LARGE SCALE GENOMIC DNA]</scope>
    <source>
        <strain evidence="3">E2A</strain>
    </source>
</reference>
<dbReference type="KEGG" id="sace:GIY23_17320"/>
<keyword evidence="3" id="KW-1185">Reference proteome</keyword>
<evidence type="ECO:0000259" key="1">
    <source>
        <dbReference type="Pfam" id="PF08241"/>
    </source>
</evidence>
<dbReference type="Pfam" id="PF08241">
    <property type="entry name" value="Methyltransf_11"/>
    <property type="match status" value="1"/>
</dbReference>
<dbReference type="EMBL" id="CP045929">
    <property type="protein sequence ID" value="QGK71046.1"/>
    <property type="molecule type" value="Genomic_DNA"/>
</dbReference>
<keyword evidence="2" id="KW-0489">Methyltransferase</keyword>
<dbReference type="CDD" id="cd02440">
    <property type="entry name" value="AdoMet_MTases"/>
    <property type="match status" value="1"/>
</dbReference>
<gene>
    <name evidence="2" type="ORF">GIY23_17320</name>
</gene>
<feature type="domain" description="Methyltransferase type 11" evidence="1">
    <location>
        <begin position="48"/>
        <end position="146"/>
    </location>
</feature>
<dbReference type="SUPFAM" id="SSF53335">
    <property type="entry name" value="S-adenosyl-L-methionine-dependent methyltransferases"/>
    <property type="match status" value="1"/>
</dbReference>
<proteinExistence type="predicted"/>
<dbReference type="AlphaFoldDB" id="A0A5Q3QCH1"/>
<name>A0A5Q3QCH1_9PSEU</name>
<evidence type="ECO:0000313" key="2">
    <source>
        <dbReference type="EMBL" id="QGK71046.1"/>
    </source>
</evidence>
<dbReference type="RefSeq" id="WP_154077623.1">
    <property type="nucleotide sequence ID" value="NZ_CP045929.1"/>
</dbReference>
<dbReference type="GO" id="GO:0008757">
    <property type="term" value="F:S-adenosylmethionine-dependent methyltransferase activity"/>
    <property type="evidence" value="ECO:0007669"/>
    <property type="project" value="InterPro"/>
</dbReference>